<feature type="compositionally biased region" description="Basic and acidic residues" evidence="1">
    <location>
        <begin position="26"/>
        <end position="36"/>
    </location>
</feature>
<proteinExistence type="predicted"/>
<feature type="region of interest" description="Disordered" evidence="1">
    <location>
        <begin position="15"/>
        <end position="79"/>
    </location>
</feature>
<dbReference type="EMBL" id="LRRQ01000015">
    <property type="protein sequence ID" value="OAM91752.1"/>
    <property type="molecule type" value="Genomic_DNA"/>
</dbReference>
<reference evidence="2 3" key="1">
    <citation type="submission" date="2016-01" db="EMBL/GenBank/DDBJ databases">
        <title>High potential of lignocellulose degradation of a new Verrucomicrobia species.</title>
        <authorList>
            <person name="Wang Y."/>
            <person name="Shi Y."/>
            <person name="Qiu Z."/>
            <person name="Liu S."/>
            <person name="Yang H."/>
        </authorList>
    </citation>
    <scope>NUCLEOTIDE SEQUENCE [LARGE SCALE GENOMIC DNA]</scope>
    <source>
        <strain evidence="2 3">TSB47</strain>
    </source>
</reference>
<dbReference type="Proteomes" id="UP000078486">
    <property type="component" value="Unassembled WGS sequence"/>
</dbReference>
<comment type="caution">
    <text evidence="2">The sequence shown here is derived from an EMBL/GenBank/DDBJ whole genome shotgun (WGS) entry which is preliminary data.</text>
</comment>
<keyword evidence="3" id="KW-1185">Reference proteome</keyword>
<sequence>MPCRLYEIFCQNKNCLRPNSRRKKTTGNEERKRHPMPEPAANENLNRATAHPLAGPSRANDRLSGLPRPSHKNPYTTNQ</sequence>
<organism evidence="2 3">
    <name type="scientific">Termitidicoccus mucosus</name>
    <dbReference type="NCBI Taxonomy" id="1184151"/>
    <lineage>
        <taxon>Bacteria</taxon>
        <taxon>Pseudomonadati</taxon>
        <taxon>Verrucomicrobiota</taxon>
        <taxon>Opitutia</taxon>
        <taxon>Opitutales</taxon>
        <taxon>Opitutaceae</taxon>
        <taxon>Termitidicoccus</taxon>
    </lineage>
</organism>
<gene>
    <name evidence="2" type="ORF">AW736_01550</name>
</gene>
<dbReference type="STRING" id="1184151.AW736_01550"/>
<evidence type="ECO:0000256" key="1">
    <source>
        <dbReference type="SAM" id="MobiDB-lite"/>
    </source>
</evidence>
<dbReference type="AlphaFoldDB" id="A0A178IPN4"/>
<accession>A0A178IPN4</accession>
<evidence type="ECO:0000313" key="2">
    <source>
        <dbReference type="EMBL" id="OAM91752.1"/>
    </source>
</evidence>
<evidence type="ECO:0000313" key="3">
    <source>
        <dbReference type="Proteomes" id="UP000078486"/>
    </source>
</evidence>
<protein>
    <submittedName>
        <fullName evidence="2">Uncharacterized protein</fullName>
    </submittedName>
</protein>
<name>A0A178IPN4_9BACT</name>